<comment type="caution">
    <text evidence="2">The sequence shown here is derived from an EMBL/GenBank/DDBJ whole genome shotgun (WGS) entry which is preliminary data.</text>
</comment>
<name>A0AA40VIY2_9ACTN</name>
<gene>
    <name evidence="2" type="ORF">FHS33_004806</name>
</gene>
<dbReference type="EMBL" id="JACJIE010000013">
    <property type="protein sequence ID" value="MBA8946353.1"/>
    <property type="molecule type" value="Genomic_DNA"/>
</dbReference>
<accession>A0AA40VIY2</accession>
<sequence length="275" mass="28797">MTDCSRSVRLSVRVCLRRGRRTAPRTETAPTDSASSPVQGWIVRRTDQPPARATAGSPLRAADHAPGHWIRPRRPGPGEPVHQDHRGGRGPGARAAQCSCTRRGMVGQDRSATAAPCDASAGGCPSGGLTGRRPVRAGGRRPGADPRPRPHRHCGVGGGAAFQAERSCEAWGRLNRCGPAGRGQPCGGRHGLLAALAWGSRDRSRSRLPHDRAVARRCTRPSGQASTFSLTSAQPSRSASRAVKASRMAPALTVPSAGSGAGGHRQRRRTRTGAG</sequence>
<evidence type="ECO:0000256" key="1">
    <source>
        <dbReference type="SAM" id="MobiDB-lite"/>
    </source>
</evidence>
<protein>
    <submittedName>
        <fullName evidence="2">Uncharacterized protein</fullName>
    </submittedName>
</protein>
<evidence type="ECO:0000313" key="3">
    <source>
        <dbReference type="Proteomes" id="UP000530412"/>
    </source>
</evidence>
<feature type="compositionally biased region" description="Basic residues" evidence="1">
    <location>
        <begin position="264"/>
        <end position="275"/>
    </location>
</feature>
<proteinExistence type="predicted"/>
<feature type="compositionally biased region" description="Low complexity" evidence="1">
    <location>
        <begin position="236"/>
        <end position="249"/>
    </location>
</feature>
<feature type="region of interest" description="Disordered" evidence="1">
    <location>
        <begin position="216"/>
        <end position="275"/>
    </location>
</feature>
<reference evidence="2 3" key="1">
    <citation type="submission" date="2020-08" db="EMBL/GenBank/DDBJ databases">
        <title>Genomic Encyclopedia of Type Strains, Phase III (KMG-III): the genomes of soil and plant-associated and newly described type strains.</title>
        <authorList>
            <person name="Whitman W."/>
        </authorList>
    </citation>
    <scope>NUCLEOTIDE SEQUENCE [LARGE SCALE GENOMIC DNA]</scope>
    <source>
        <strain evidence="2 3">CECT 3271</strain>
    </source>
</reference>
<evidence type="ECO:0000313" key="2">
    <source>
        <dbReference type="EMBL" id="MBA8946353.1"/>
    </source>
</evidence>
<organism evidence="2 3">
    <name type="scientific">Streptomyces calvus</name>
    <dbReference type="NCBI Taxonomy" id="67282"/>
    <lineage>
        <taxon>Bacteria</taxon>
        <taxon>Bacillati</taxon>
        <taxon>Actinomycetota</taxon>
        <taxon>Actinomycetes</taxon>
        <taxon>Kitasatosporales</taxon>
        <taxon>Streptomycetaceae</taxon>
        <taxon>Streptomyces</taxon>
    </lineage>
</organism>
<dbReference type="Proteomes" id="UP000530412">
    <property type="component" value="Unassembled WGS sequence"/>
</dbReference>
<feature type="region of interest" description="Disordered" evidence="1">
    <location>
        <begin position="113"/>
        <end position="154"/>
    </location>
</feature>
<feature type="region of interest" description="Disordered" evidence="1">
    <location>
        <begin position="20"/>
        <end position="96"/>
    </location>
</feature>
<feature type="compositionally biased region" description="Polar residues" evidence="1">
    <location>
        <begin position="221"/>
        <end position="235"/>
    </location>
</feature>
<dbReference type="AlphaFoldDB" id="A0AA40VIY2"/>